<organism evidence="2 3">
    <name type="scientific">Hymenolepis diminuta</name>
    <name type="common">Rat tapeworm</name>
    <dbReference type="NCBI Taxonomy" id="6216"/>
    <lineage>
        <taxon>Eukaryota</taxon>
        <taxon>Metazoa</taxon>
        <taxon>Spiralia</taxon>
        <taxon>Lophotrochozoa</taxon>
        <taxon>Platyhelminthes</taxon>
        <taxon>Cestoda</taxon>
        <taxon>Eucestoda</taxon>
        <taxon>Cyclophyllidea</taxon>
        <taxon>Hymenolepididae</taxon>
        <taxon>Hymenolepis</taxon>
    </lineage>
</organism>
<feature type="transmembrane region" description="Helical" evidence="1">
    <location>
        <begin position="12"/>
        <end position="32"/>
    </location>
</feature>
<evidence type="ECO:0000256" key="1">
    <source>
        <dbReference type="SAM" id="Phobius"/>
    </source>
</evidence>
<dbReference type="EMBL" id="CABIJS010000166">
    <property type="protein sequence ID" value="VUZ45364.1"/>
    <property type="molecule type" value="Genomic_DNA"/>
</dbReference>
<evidence type="ECO:0000313" key="3">
    <source>
        <dbReference type="Proteomes" id="UP000321570"/>
    </source>
</evidence>
<proteinExistence type="predicted"/>
<reference evidence="2 3" key="1">
    <citation type="submission" date="2019-07" db="EMBL/GenBank/DDBJ databases">
        <authorList>
            <person name="Jastrzebski P J."/>
            <person name="Paukszto L."/>
            <person name="Jastrzebski P J."/>
        </authorList>
    </citation>
    <scope>NUCLEOTIDE SEQUENCE [LARGE SCALE GENOMIC DNA]</scope>
    <source>
        <strain evidence="2 3">WMS-il1</strain>
    </source>
</reference>
<accession>A0A564YFQ9</accession>
<gene>
    <name evidence="2" type="ORF">WMSIL1_LOCUS5248</name>
</gene>
<dbReference type="AlphaFoldDB" id="A0A564YFQ9"/>
<keyword evidence="1" id="KW-0472">Membrane</keyword>
<dbReference type="Proteomes" id="UP000321570">
    <property type="component" value="Unassembled WGS sequence"/>
</dbReference>
<sequence length="65" mass="7601">MSSRPTLFPTPFLYPLIYNPVPIFFFAMMLSVKISSRFMMALSRSFKEAKRLSLSFKMAKNLLFL</sequence>
<name>A0A564YFQ9_HYMDI</name>
<keyword evidence="1" id="KW-0812">Transmembrane</keyword>
<evidence type="ECO:0000313" key="2">
    <source>
        <dbReference type="EMBL" id="VUZ45364.1"/>
    </source>
</evidence>
<protein>
    <submittedName>
        <fullName evidence="2">Uncharacterized protein</fullName>
    </submittedName>
</protein>
<keyword evidence="1" id="KW-1133">Transmembrane helix</keyword>
<keyword evidence="3" id="KW-1185">Reference proteome</keyword>